<accession>A0A3B1DZM9</accession>
<gene>
    <name evidence="3" type="ORF">MNBD_PLANCTO03-413</name>
</gene>
<evidence type="ECO:0000256" key="1">
    <source>
        <dbReference type="SAM" id="Coils"/>
    </source>
</evidence>
<name>A0A3B1DZM9_9ZZZZ</name>
<dbReference type="AlphaFoldDB" id="A0A3B1DZM9"/>
<evidence type="ECO:0000256" key="2">
    <source>
        <dbReference type="SAM" id="MobiDB-lite"/>
    </source>
</evidence>
<organism evidence="3">
    <name type="scientific">hydrothermal vent metagenome</name>
    <dbReference type="NCBI Taxonomy" id="652676"/>
    <lineage>
        <taxon>unclassified sequences</taxon>
        <taxon>metagenomes</taxon>
        <taxon>ecological metagenomes</taxon>
    </lineage>
</organism>
<feature type="coiled-coil region" evidence="1">
    <location>
        <begin position="87"/>
        <end position="144"/>
    </location>
</feature>
<keyword evidence="1" id="KW-0175">Coiled coil</keyword>
<reference evidence="3" key="1">
    <citation type="submission" date="2018-06" db="EMBL/GenBank/DDBJ databases">
        <authorList>
            <person name="Zhirakovskaya E."/>
        </authorList>
    </citation>
    <scope>NUCLEOTIDE SEQUENCE</scope>
</reference>
<dbReference type="EMBL" id="UOGK01000504">
    <property type="protein sequence ID" value="VAX41200.1"/>
    <property type="molecule type" value="Genomic_DNA"/>
</dbReference>
<protein>
    <submittedName>
        <fullName evidence="3">Uncharacterized protein</fullName>
    </submittedName>
</protein>
<feature type="region of interest" description="Disordered" evidence="2">
    <location>
        <begin position="59"/>
        <end position="78"/>
    </location>
</feature>
<sequence length="243" mass="26683">MKRILTAFSVLAIINLLGIVGAVGWLAATQRLSTERIEAVREILHEPVPVELARLEAEQKAAEAEAGPIEEPLPETPPLGADELVSLQQEEARAEEFRVQRRERENASLAMTTTLELRRLDKEREEFEAERDRFERQQANIAALRGDQQFQAALSVLVAVKPADAKAMLQEIIDGRAGAIGVGDAPGMSGQDRAVAYLDSMDERIRGKVMAEFVKDSPTLAADLLERLRTFGLLADASGETMP</sequence>
<evidence type="ECO:0000313" key="3">
    <source>
        <dbReference type="EMBL" id="VAX41200.1"/>
    </source>
</evidence>
<proteinExistence type="predicted"/>